<dbReference type="Proteomes" id="UP000663840">
    <property type="component" value="Unassembled WGS sequence"/>
</dbReference>
<feature type="transmembrane region" description="Helical" evidence="7">
    <location>
        <begin position="288"/>
        <end position="305"/>
    </location>
</feature>
<proteinExistence type="predicted"/>
<evidence type="ECO:0000313" key="8">
    <source>
        <dbReference type="EMBL" id="CAE6441852.1"/>
    </source>
</evidence>
<sequence>MQSDSSLLPNNQRSADNDESPPINPGVEATLLVGQHVDKRLAWLLWLVPGVIVLVGSLCDGIVPFHPEYTSGPVRQIFRGSRVISVFASFFFPRLADVHSRAVSGLFALIVFLIGSVLAIFADSVPMHGAGVVLYLIGSWGLFLLPLLFISDYTSLRWRGMALSGIQSISYLTIWIADPIYESMSREWSIGMLTIIMFVICATTLIFLYLVASRHMEEIPRRQGSPILKARDGFKKMDPVGLLIFTTGLALVDYNTGVWWGADLGEESPLALTGDLDSHSQTGRPGRVAMLIVGLILALPVFGLWEIRYASFPLTPKWAYQNRGVLLAVIIAFCFQTAYTFTSGTQFIYISLQWPGKTRDYYYKSRSISHFALAPILGILFLLTRRYKPYLILGSAMLVVYSVLGLYSVRISDLPNTLAPTVLLFAIQALRGASAVAIDLGTMVGSQASVPHNDLATLVGLINALPILAAAMSPSSYAAILLQISESSNQAFTLLFSLATGFSILCLGFSFFMPNHYLGDTHNSVEKKEDECEQH</sequence>
<keyword evidence="4 7" id="KW-1133">Transmembrane helix</keyword>
<name>A0A8H3AW08_9AGAM</name>
<evidence type="ECO:0000256" key="4">
    <source>
        <dbReference type="ARBA" id="ARBA00022989"/>
    </source>
</evidence>
<feature type="transmembrane region" description="Helical" evidence="7">
    <location>
        <begin position="492"/>
        <end position="513"/>
    </location>
</feature>
<evidence type="ECO:0000256" key="3">
    <source>
        <dbReference type="ARBA" id="ARBA00022692"/>
    </source>
</evidence>
<keyword evidence="3 7" id="KW-0812">Transmembrane</keyword>
<keyword evidence="5 7" id="KW-0472">Membrane</keyword>
<dbReference type="Gene3D" id="1.20.1250.20">
    <property type="entry name" value="MFS general substrate transporter like domains"/>
    <property type="match status" value="1"/>
</dbReference>
<dbReference type="AlphaFoldDB" id="A0A8H3AW08"/>
<evidence type="ECO:0000256" key="2">
    <source>
        <dbReference type="ARBA" id="ARBA00022448"/>
    </source>
</evidence>
<dbReference type="EMBL" id="CAJMWR010002237">
    <property type="protein sequence ID" value="CAE6441852.1"/>
    <property type="molecule type" value="Genomic_DNA"/>
</dbReference>
<feature type="transmembrane region" description="Helical" evidence="7">
    <location>
        <begin position="458"/>
        <end position="480"/>
    </location>
</feature>
<feature type="compositionally biased region" description="Polar residues" evidence="6">
    <location>
        <begin position="1"/>
        <end position="14"/>
    </location>
</feature>
<accession>A0A8H3AW08</accession>
<dbReference type="PANTHER" id="PTHR23501:SF191">
    <property type="entry name" value="VACUOLAR BASIC AMINO ACID TRANSPORTER 4"/>
    <property type="match status" value="1"/>
</dbReference>
<comment type="caution">
    <text evidence="8">The sequence shown here is derived from an EMBL/GenBank/DDBJ whole genome shotgun (WGS) entry which is preliminary data.</text>
</comment>
<organism evidence="8 9">
    <name type="scientific">Rhizoctonia solani</name>
    <dbReference type="NCBI Taxonomy" id="456999"/>
    <lineage>
        <taxon>Eukaryota</taxon>
        <taxon>Fungi</taxon>
        <taxon>Dikarya</taxon>
        <taxon>Basidiomycota</taxon>
        <taxon>Agaricomycotina</taxon>
        <taxon>Agaricomycetes</taxon>
        <taxon>Cantharellales</taxon>
        <taxon>Ceratobasidiaceae</taxon>
        <taxon>Rhizoctonia</taxon>
    </lineage>
</organism>
<evidence type="ECO:0000256" key="5">
    <source>
        <dbReference type="ARBA" id="ARBA00023136"/>
    </source>
</evidence>
<protein>
    <submittedName>
        <fullName evidence="8">Uncharacterized protein</fullName>
    </submittedName>
</protein>
<dbReference type="InterPro" id="IPR036259">
    <property type="entry name" value="MFS_trans_sf"/>
</dbReference>
<reference evidence="8" key="1">
    <citation type="submission" date="2021-01" db="EMBL/GenBank/DDBJ databases">
        <authorList>
            <person name="Kaushik A."/>
        </authorList>
    </citation>
    <scope>NUCLEOTIDE SEQUENCE</scope>
    <source>
        <strain evidence="8">AG1-1A</strain>
    </source>
</reference>
<feature type="transmembrane region" description="Helical" evidence="7">
    <location>
        <begin position="390"/>
        <end position="409"/>
    </location>
</feature>
<feature type="transmembrane region" description="Helical" evidence="7">
    <location>
        <begin position="368"/>
        <end position="384"/>
    </location>
</feature>
<evidence type="ECO:0000256" key="6">
    <source>
        <dbReference type="SAM" id="MobiDB-lite"/>
    </source>
</evidence>
<feature type="transmembrane region" description="Helical" evidence="7">
    <location>
        <begin position="325"/>
        <end position="348"/>
    </location>
</feature>
<feature type="transmembrane region" description="Helical" evidence="7">
    <location>
        <begin position="41"/>
        <end position="65"/>
    </location>
</feature>
<evidence type="ECO:0000256" key="7">
    <source>
        <dbReference type="SAM" id="Phobius"/>
    </source>
</evidence>
<dbReference type="GO" id="GO:0005886">
    <property type="term" value="C:plasma membrane"/>
    <property type="evidence" value="ECO:0007669"/>
    <property type="project" value="TreeGrafter"/>
</dbReference>
<feature type="transmembrane region" description="Helical" evidence="7">
    <location>
        <begin position="103"/>
        <end position="122"/>
    </location>
</feature>
<comment type="subcellular location">
    <subcellularLocation>
        <location evidence="1">Endomembrane system</location>
        <topology evidence="1">Multi-pass membrane protein</topology>
    </subcellularLocation>
</comment>
<dbReference type="PANTHER" id="PTHR23501">
    <property type="entry name" value="MAJOR FACILITATOR SUPERFAMILY"/>
    <property type="match status" value="1"/>
</dbReference>
<dbReference type="GO" id="GO:0012505">
    <property type="term" value="C:endomembrane system"/>
    <property type="evidence" value="ECO:0007669"/>
    <property type="project" value="UniProtKB-SubCell"/>
</dbReference>
<evidence type="ECO:0000313" key="9">
    <source>
        <dbReference type="Proteomes" id="UP000663840"/>
    </source>
</evidence>
<feature type="transmembrane region" description="Helical" evidence="7">
    <location>
        <begin position="189"/>
        <end position="212"/>
    </location>
</feature>
<feature type="transmembrane region" description="Helical" evidence="7">
    <location>
        <begin position="128"/>
        <end position="149"/>
    </location>
</feature>
<gene>
    <name evidence="8" type="ORF">RDB_LOCUS79305</name>
</gene>
<dbReference type="GO" id="GO:0022857">
    <property type="term" value="F:transmembrane transporter activity"/>
    <property type="evidence" value="ECO:0007669"/>
    <property type="project" value="TreeGrafter"/>
</dbReference>
<dbReference type="SUPFAM" id="SSF103473">
    <property type="entry name" value="MFS general substrate transporter"/>
    <property type="match status" value="1"/>
</dbReference>
<feature type="region of interest" description="Disordered" evidence="6">
    <location>
        <begin position="1"/>
        <end position="23"/>
    </location>
</feature>
<evidence type="ECO:0000256" key="1">
    <source>
        <dbReference type="ARBA" id="ARBA00004127"/>
    </source>
</evidence>
<keyword evidence="2" id="KW-0813">Transport</keyword>